<dbReference type="EMBL" id="CP047045">
    <property type="protein sequence ID" value="QGZ96881.1"/>
    <property type="molecule type" value="Genomic_DNA"/>
</dbReference>
<accession>A0A6I6MRU8</accession>
<evidence type="ECO:0000313" key="7">
    <source>
        <dbReference type="EMBL" id="QGZ96881.1"/>
    </source>
</evidence>
<reference evidence="8" key="1">
    <citation type="submission" date="2019-12" db="EMBL/GenBank/DDBJ databases">
        <title>Complete genome of Terracaulis silvestris 0127_4.</title>
        <authorList>
            <person name="Vieira S."/>
            <person name="Riedel T."/>
            <person name="Sproer C."/>
            <person name="Pascual J."/>
            <person name="Boedeker C."/>
            <person name="Overmann J."/>
        </authorList>
    </citation>
    <scope>NUCLEOTIDE SEQUENCE [LARGE SCALE GENOMIC DNA]</scope>
    <source>
        <strain evidence="8">0127_4</strain>
    </source>
</reference>
<keyword evidence="4 5" id="KW-0472">Membrane</keyword>
<evidence type="ECO:0000256" key="1">
    <source>
        <dbReference type="ARBA" id="ARBA00004167"/>
    </source>
</evidence>
<evidence type="ECO:0000256" key="4">
    <source>
        <dbReference type="ARBA" id="ARBA00023136"/>
    </source>
</evidence>
<evidence type="ECO:0000256" key="2">
    <source>
        <dbReference type="ARBA" id="ARBA00022692"/>
    </source>
</evidence>
<dbReference type="PANTHER" id="PTHR36985">
    <property type="entry name" value="TRANSLOCATION AND ASSEMBLY MODULE SUBUNIT TAMB"/>
    <property type="match status" value="1"/>
</dbReference>
<gene>
    <name evidence="7" type="primary">tamB</name>
    <name evidence="7" type="ORF">DSM104635_03746</name>
</gene>
<dbReference type="KEGG" id="tsv:DSM104635_03746"/>
<dbReference type="Pfam" id="PF04357">
    <property type="entry name" value="TamB"/>
    <property type="match status" value="1"/>
</dbReference>
<dbReference type="GO" id="GO:0097347">
    <property type="term" value="C:TAM protein secretion complex"/>
    <property type="evidence" value="ECO:0007669"/>
    <property type="project" value="TreeGrafter"/>
</dbReference>
<keyword evidence="2 5" id="KW-0812">Transmembrane</keyword>
<feature type="transmembrane region" description="Helical" evidence="5">
    <location>
        <begin position="17"/>
        <end position="36"/>
    </location>
</feature>
<sequence length="1359" mass="143096">MTDAPDTPPPPKRKRRWLYPAVGVAIVASGAAIGIGPAAPYVVDHVADGARIWRLGNLKVDGVSGGWLGALRADHITIADEEGVWIEAHDVALNWAPQEILFGQVQLNRARASSIVMHRQPRLLAPRPPQGASLDVRISNIQIETIVLEEAAFGTPARFTADFAMDLQDKQIQSLALGLRREDSNDDRAVIVYQGSALYALSADIESLPGGIIARALGVSEQGVRATARGEGDLDTGRAQFDATIGETQLLTGASEWAQGRWSTTAHADLMALPALADIARRIGPSADVRLAGASDRTFMAHAETPFLAVDASGALDEEGQLDGGARIVATTTRLSDIAHESPFALGAARLEGELRRARGTTAIEGEFVAQDIDALGRRVSLRGPVSASLTDERFHLAAQLAAPEDAPALFAQARLRTELSYDRRRHRFELDEAELVGDALALDAQGWVNGGDGEFSGAWRVRRLEALTGELSGEAGGNWRAFAEDANGARVWTTAVEGQGARIGGSPAVVAQLLGATPRLDARLAYVNGGITVSHARVDGAQLRAGATGRIVRGNANLALEATARGPLSLGGAEIAGAVDATGQLTGRIARPALSARATLSSFTAGGVVVEQPIVDFTLAPSGNAYAGRAEVQGAARGQALTGIADVSIAGGALGLSNIDAQWGALTAQGSAAFASRGITADLDVNGGLDGIVPGVTGRLVGALALTPETVTLDAQIMDARSGDLRVRAATLRAHGPFDAIAAQFNLRGRLRQAPLAFEGTALLDAADETTLSVEGRGTLADADIFTRAPMRAAWRNSAIEAALNVAIEDGVVQAAWTERGRAISGTAQIEDAPLAPLAAIWGERASGRIDGRIALANNGSGLSGEADVTMDNARFAGRQRGTLDLHIVGDLDPGRLAAVVDATSTEGLVAHFEADAPVVTSVEPIRIALAPERRGRATWSVRGPAESLWTAARLPDQSLSGLLNGEGELAFGAGYLSGDGHIEIVDGRFEDKLTGITFVDLDARVAIDNRGVTIENFTAAGPRGGRLTATGGSDTSRQGRIVVTIQDMLVADRPDARARASGELTLAWEGLRSTMTGELNIDEADIDIAANPEAGIPTLDVIEVNRPGDFDDEEEEAPPLRTNATTDLNVRIRAPGRVFTRGRGVDAEWSLDLRLQGTSRDPRLYGQARSVRGTLALSGQPFEIEDARIVFNGDPLDAQIDMTAVRDTADLTARIRLIGTARDPEITFSSDPPLPEDEILPQVLFGRSMEDLSALEAAQLAASLAALSGRASLDLVDAARAAAGLDRFNVRQDEDGGFLVAGGVYLTRDVYVEVARTGLGQAQTRVEWTVRPRLVLITSFLGNGDQRVSLRWRRESD</sequence>
<organism evidence="7 8">
    <name type="scientific">Terricaulis silvestris</name>
    <dbReference type="NCBI Taxonomy" id="2686094"/>
    <lineage>
        <taxon>Bacteria</taxon>
        <taxon>Pseudomonadati</taxon>
        <taxon>Pseudomonadota</taxon>
        <taxon>Alphaproteobacteria</taxon>
        <taxon>Caulobacterales</taxon>
        <taxon>Caulobacteraceae</taxon>
        <taxon>Terricaulis</taxon>
    </lineage>
</organism>
<keyword evidence="8" id="KW-1185">Reference proteome</keyword>
<feature type="domain" description="Translocation and assembly module TamB C-terminal" evidence="6">
    <location>
        <begin position="1018"/>
        <end position="1357"/>
    </location>
</feature>
<name>A0A6I6MRU8_9CAUL</name>
<dbReference type="RefSeq" id="WP_158767641.1">
    <property type="nucleotide sequence ID" value="NZ_CP047045.1"/>
</dbReference>
<keyword evidence="3 5" id="KW-1133">Transmembrane helix</keyword>
<evidence type="ECO:0000259" key="6">
    <source>
        <dbReference type="Pfam" id="PF04357"/>
    </source>
</evidence>
<evidence type="ECO:0000256" key="3">
    <source>
        <dbReference type="ARBA" id="ARBA00022989"/>
    </source>
</evidence>
<comment type="subcellular location">
    <subcellularLocation>
        <location evidence="1">Membrane</location>
        <topology evidence="1">Single-pass membrane protein</topology>
    </subcellularLocation>
</comment>
<proteinExistence type="predicted"/>
<dbReference type="Proteomes" id="UP000431269">
    <property type="component" value="Chromosome"/>
</dbReference>
<evidence type="ECO:0000256" key="5">
    <source>
        <dbReference type="SAM" id="Phobius"/>
    </source>
</evidence>
<protein>
    <submittedName>
        <fullName evidence="7">Autotransporter assembly factor TamB</fullName>
    </submittedName>
</protein>
<dbReference type="GO" id="GO:0009306">
    <property type="term" value="P:protein secretion"/>
    <property type="evidence" value="ECO:0007669"/>
    <property type="project" value="InterPro"/>
</dbReference>
<evidence type="ECO:0000313" key="8">
    <source>
        <dbReference type="Proteomes" id="UP000431269"/>
    </source>
</evidence>
<dbReference type="PANTHER" id="PTHR36985:SF1">
    <property type="entry name" value="TRANSLOCATION AND ASSEMBLY MODULE SUBUNIT TAMB"/>
    <property type="match status" value="1"/>
</dbReference>
<dbReference type="InterPro" id="IPR007452">
    <property type="entry name" value="TamB_C"/>
</dbReference>
<dbReference type="GO" id="GO:0005886">
    <property type="term" value="C:plasma membrane"/>
    <property type="evidence" value="ECO:0007669"/>
    <property type="project" value="InterPro"/>
</dbReference>